<sequence>MENPTHPKPLHHTLITNGDQGQMVQAVRQKFRIGSRPTPMTSLVTFGFMKKMMQLPIYRSLISIIKQRYSKTYNPFKQALFK</sequence>
<dbReference type="Proteomes" id="UP000254621">
    <property type="component" value="Unassembled WGS sequence"/>
</dbReference>
<protein>
    <submittedName>
        <fullName evidence="1">Uncharacterized protein</fullName>
    </submittedName>
</protein>
<proteinExistence type="predicted"/>
<gene>
    <name evidence="1" type="ORF">NCTC13645_01816</name>
</gene>
<dbReference type="AlphaFoldDB" id="A0A380P3W2"/>
<name>A0A380P3W2_WEIVI</name>
<organism evidence="1 2">
    <name type="scientific">Weissella viridescens</name>
    <name type="common">Lactobacillus viridescens</name>
    <dbReference type="NCBI Taxonomy" id="1629"/>
    <lineage>
        <taxon>Bacteria</taxon>
        <taxon>Bacillati</taxon>
        <taxon>Bacillota</taxon>
        <taxon>Bacilli</taxon>
        <taxon>Lactobacillales</taxon>
        <taxon>Lactobacillaceae</taxon>
        <taxon>Weissella</taxon>
    </lineage>
</organism>
<evidence type="ECO:0000313" key="2">
    <source>
        <dbReference type="Proteomes" id="UP000254621"/>
    </source>
</evidence>
<accession>A0A380P3W2</accession>
<dbReference type="EMBL" id="UHIV01000004">
    <property type="protein sequence ID" value="SUP59558.1"/>
    <property type="molecule type" value="Genomic_DNA"/>
</dbReference>
<reference evidence="1 2" key="1">
    <citation type="submission" date="2018-06" db="EMBL/GenBank/DDBJ databases">
        <authorList>
            <consortium name="Pathogen Informatics"/>
            <person name="Doyle S."/>
        </authorList>
    </citation>
    <scope>NUCLEOTIDE SEQUENCE [LARGE SCALE GENOMIC DNA]</scope>
    <source>
        <strain evidence="1 2">NCTC13645</strain>
    </source>
</reference>
<evidence type="ECO:0000313" key="1">
    <source>
        <dbReference type="EMBL" id="SUP59558.1"/>
    </source>
</evidence>